<keyword evidence="1" id="KW-1133">Transmembrane helix</keyword>
<reference evidence="3 4" key="1">
    <citation type="journal article" date="2016" name="Nat. Commun.">
        <title>Thousands of microbial genomes shed light on interconnected biogeochemical processes in an aquifer system.</title>
        <authorList>
            <person name="Anantharaman K."/>
            <person name="Brown C.T."/>
            <person name="Hug L.A."/>
            <person name="Sharon I."/>
            <person name="Castelle C.J."/>
            <person name="Probst A.J."/>
            <person name="Thomas B.C."/>
            <person name="Singh A."/>
            <person name="Wilkins M.J."/>
            <person name="Karaoz U."/>
            <person name="Brodie E.L."/>
            <person name="Williams K.H."/>
            <person name="Hubbard S.S."/>
            <person name="Banfield J.F."/>
        </authorList>
    </citation>
    <scope>NUCLEOTIDE SEQUENCE [LARGE SCALE GENOMIC DNA]</scope>
</reference>
<proteinExistence type="predicted"/>
<dbReference type="STRING" id="1798373.A2154_00650"/>
<evidence type="ECO:0000259" key="2">
    <source>
        <dbReference type="Pfam" id="PF12229"/>
    </source>
</evidence>
<dbReference type="InterPro" id="IPR007391">
    <property type="entry name" value="Vancomycin_resist_VanW"/>
</dbReference>
<dbReference type="PANTHER" id="PTHR35788">
    <property type="entry name" value="EXPORTED PROTEIN-RELATED"/>
    <property type="match status" value="1"/>
</dbReference>
<keyword evidence="1" id="KW-0812">Transmembrane</keyword>
<dbReference type="InterPro" id="IPR022029">
    <property type="entry name" value="YoaR-like_PG-bd"/>
</dbReference>
<protein>
    <recommendedName>
        <fullName evidence="2">YoaR-like putative peptidoglycan binding domain-containing protein</fullName>
    </recommendedName>
</protein>
<evidence type="ECO:0000313" key="4">
    <source>
        <dbReference type="Proteomes" id="UP000176854"/>
    </source>
</evidence>
<feature type="domain" description="YoaR-like putative peptidoglycan binding" evidence="2">
    <location>
        <begin position="96"/>
        <end position="204"/>
    </location>
</feature>
<evidence type="ECO:0000256" key="1">
    <source>
        <dbReference type="SAM" id="Phobius"/>
    </source>
</evidence>
<dbReference type="Pfam" id="PF12229">
    <property type="entry name" value="PG_binding_4"/>
    <property type="match status" value="1"/>
</dbReference>
<evidence type="ECO:0000313" key="3">
    <source>
        <dbReference type="EMBL" id="OGG08601.1"/>
    </source>
</evidence>
<dbReference type="Pfam" id="PF04294">
    <property type="entry name" value="VanW"/>
    <property type="match status" value="1"/>
</dbReference>
<dbReference type="PANTHER" id="PTHR35788:SF1">
    <property type="entry name" value="EXPORTED PROTEIN"/>
    <property type="match status" value="1"/>
</dbReference>
<sequence>MTKTVIHPRKTKSVTPVLVNPVRIGVFILLVIVAALSASYWSFENRYKGKIYPGVTVSGIPFGGQTKDVVKQYWLNRNAPFQKTTFTLSYKDIVATVSGSELDIGYDVDLSALQAYLVGRSGNLTTDILSKFSRKPIEITPYFRYKTDILDNILETLAASIDVPAQDGLFAIDDGKVTAFRQSKDGIRLNRAQARSDFHALLEAKTLPDDGLIMLALPVEPVKPDIATENINHYGIKGLIGTGYSEFHGSIAGRIHNVALAAAKFNGVLIPPDTTLSFNQTLGDVSAATGYQSAYIIKGGRTILGDGGGVCQVSTTLFRAALDAGLLIPERHAHAYRVHYYEEAGYKAGLDATVFDPSADLKIVNDTPAYILIQTKTDLKNLSLTFELYGTSDGRASSITDHRVWGITPPPPDLYQDDPTLSVGVVKQVDWAAWGAKAAFKYKVLRGDEVLVDTEYFSNFRPWQAVYLKGTLE</sequence>
<gene>
    <name evidence="3" type="ORF">A2154_00650</name>
</gene>
<accession>A0A1F5Z854</accession>
<dbReference type="AlphaFoldDB" id="A0A1F5Z854"/>
<dbReference type="InterPro" id="IPR052913">
    <property type="entry name" value="Glycopeptide_resist_protein"/>
</dbReference>
<dbReference type="EMBL" id="MFJC01000060">
    <property type="protein sequence ID" value="OGG08601.1"/>
    <property type="molecule type" value="Genomic_DNA"/>
</dbReference>
<feature type="transmembrane region" description="Helical" evidence="1">
    <location>
        <begin position="21"/>
        <end position="43"/>
    </location>
</feature>
<organism evidence="3 4">
    <name type="scientific">Candidatus Gottesmanbacteria bacterium RBG_16_43_7</name>
    <dbReference type="NCBI Taxonomy" id="1798373"/>
    <lineage>
        <taxon>Bacteria</taxon>
        <taxon>Candidatus Gottesmaniibacteriota</taxon>
    </lineage>
</organism>
<name>A0A1F5Z854_9BACT</name>
<comment type="caution">
    <text evidence="3">The sequence shown here is derived from an EMBL/GenBank/DDBJ whole genome shotgun (WGS) entry which is preliminary data.</text>
</comment>
<dbReference type="Proteomes" id="UP000176854">
    <property type="component" value="Unassembled WGS sequence"/>
</dbReference>
<keyword evidence="1" id="KW-0472">Membrane</keyword>